<accession>A0AB39BMD1</accession>
<feature type="compositionally biased region" description="Basic and acidic residues" evidence="1">
    <location>
        <begin position="1"/>
        <end position="10"/>
    </location>
</feature>
<dbReference type="RefSeq" id="WP_368499923.1">
    <property type="nucleotide sequence ID" value="NZ_CP162512.1"/>
</dbReference>
<gene>
    <name evidence="2" type="ORF">ABFY20_19800</name>
</gene>
<keyword evidence="2" id="KW-0614">Plasmid</keyword>
<evidence type="ECO:0000313" key="2">
    <source>
        <dbReference type="EMBL" id="XDI07560.1"/>
    </source>
</evidence>
<dbReference type="SUPFAM" id="SSF110296">
    <property type="entry name" value="Oligoxyloglucan reducing end-specific cellobiohydrolase"/>
    <property type="match status" value="1"/>
</dbReference>
<dbReference type="InterPro" id="IPR015943">
    <property type="entry name" value="WD40/YVTN_repeat-like_dom_sf"/>
</dbReference>
<dbReference type="AlphaFoldDB" id="A0AB39BMD1"/>
<evidence type="ECO:0000256" key="1">
    <source>
        <dbReference type="SAM" id="MobiDB-lite"/>
    </source>
</evidence>
<proteinExistence type="predicted"/>
<geneLocation type="plasmid" evidence="2">
    <name>unnamed1</name>
</geneLocation>
<feature type="region of interest" description="Disordered" evidence="1">
    <location>
        <begin position="1"/>
        <end position="35"/>
    </location>
</feature>
<sequence>MADNHRDRASRPSGRHRHRHLDHSTPPQRAAHPTTRTNLLRTTTRILTALTTVIVGMGTLAGCSSQTPPAAPEAVEFGHTHGLGYDTSTGIVFAATHNGVWELPTGRLPSSFGSGSLVGPPGDVPELIGDRRQDTMGFLVVDGGLLLGSGHPDPETDPTAPANLGFITSENAAKDWTSVALTGETDFHDIAATALPTGALRVYGYDATKGVILTSDDSGSTWTPGAALDLRDLAIDPTNPDRIYATTAAGLQVSDDIARTFTTVPDAPPLFLIDHTDTGYVGVDTAGTIWGNDGAGWAQGGTVTGEPQALSFVGGSEPWLLFSDDRGVFATPDLGVTLVPLAETP</sequence>
<dbReference type="Gene3D" id="2.130.10.10">
    <property type="entry name" value="YVTN repeat-like/Quinoprotein amine dehydrogenase"/>
    <property type="match status" value="1"/>
</dbReference>
<reference evidence="2" key="1">
    <citation type="submission" date="2024-05" db="EMBL/GenBank/DDBJ databases">
        <title>Herbiconiux sp. A18JL235.</title>
        <authorList>
            <person name="Zhang G."/>
        </authorList>
    </citation>
    <scope>NUCLEOTIDE SEQUENCE</scope>
    <source>
        <strain evidence="2">A18JL235</strain>
        <plasmid evidence="2">unnamed1</plasmid>
    </source>
</reference>
<dbReference type="EMBL" id="CP162512">
    <property type="protein sequence ID" value="XDI07560.1"/>
    <property type="molecule type" value="Genomic_DNA"/>
</dbReference>
<protein>
    <submittedName>
        <fullName evidence="2">WD40/YVTN/BNR-like repeat-containing protein</fullName>
    </submittedName>
</protein>
<name>A0AB39BMD1_9MICO</name>
<organism evidence="2">
    <name type="scientific">Herbiconiux sp. A18JL235</name>
    <dbReference type="NCBI Taxonomy" id="3152363"/>
    <lineage>
        <taxon>Bacteria</taxon>
        <taxon>Bacillati</taxon>
        <taxon>Actinomycetota</taxon>
        <taxon>Actinomycetes</taxon>
        <taxon>Micrococcales</taxon>
        <taxon>Microbacteriaceae</taxon>
        <taxon>Herbiconiux</taxon>
    </lineage>
</organism>